<protein>
    <recommendedName>
        <fullName evidence="3">ubiquitinyl hydrolase 1</fullName>
        <ecNumber evidence="3">3.4.19.12</ecNumber>
    </recommendedName>
</protein>
<name>A0A7S0VKL2_9CHLO</name>
<dbReference type="SUPFAM" id="SSF54001">
    <property type="entry name" value="Cysteine proteinases"/>
    <property type="match status" value="1"/>
</dbReference>
<dbReference type="EMBL" id="HBFM01032429">
    <property type="protein sequence ID" value="CAD8791403.1"/>
    <property type="molecule type" value="Transcribed_RNA"/>
</dbReference>
<evidence type="ECO:0000313" key="10">
    <source>
        <dbReference type="EMBL" id="CAD8791403.1"/>
    </source>
</evidence>
<comment type="similarity">
    <text evidence="2">Belongs to the peptidase C19 family.</text>
</comment>
<dbReference type="PROSITE" id="PS00973">
    <property type="entry name" value="USP_2"/>
    <property type="match status" value="1"/>
</dbReference>
<gene>
    <name evidence="10" type="ORF">PPAR00522_LOCUS21235</name>
</gene>
<evidence type="ECO:0000256" key="8">
    <source>
        <dbReference type="SAM" id="MobiDB-lite"/>
    </source>
</evidence>
<evidence type="ECO:0000256" key="7">
    <source>
        <dbReference type="ARBA" id="ARBA00022807"/>
    </source>
</evidence>
<sequence>MMRFYFSRPLSKLAKILKQIVFPLELDVYDMVAEDTRRTLTIGREELARQRQAKEEEAHKRRRQNSSYGRRREGGGKGGEEEEEEEKESGKGDAKENAETAPVVEQEGGDNKGAESKPTIAPIPKVKVPTGLYELVSVVTHKGRLMDDGHYVSWVKQDGQGNNGGREGEEQGSTGERSDERSGKKSGSGGGSNSAGNNGGVTNNSASAGSVWVRFNDDVLSLHKEEEILELKGGGDWHMAYLLFYRAVTVEVPLSLVA</sequence>
<keyword evidence="4" id="KW-0645">Protease</keyword>
<dbReference type="GO" id="GO:0004843">
    <property type="term" value="F:cysteine-type deubiquitinase activity"/>
    <property type="evidence" value="ECO:0007669"/>
    <property type="project" value="UniProtKB-EC"/>
</dbReference>
<feature type="compositionally biased region" description="Basic and acidic residues" evidence="8">
    <location>
        <begin position="49"/>
        <end position="59"/>
    </location>
</feature>
<dbReference type="InterPro" id="IPR044635">
    <property type="entry name" value="UBP14-like"/>
</dbReference>
<dbReference type="GO" id="GO:0043161">
    <property type="term" value="P:proteasome-mediated ubiquitin-dependent protein catabolic process"/>
    <property type="evidence" value="ECO:0007669"/>
    <property type="project" value="InterPro"/>
</dbReference>
<dbReference type="InterPro" id="IPR001394">
    <property type="entry name" value="Peptidase_C19_UCH"/>
</dbReference>
<evidence type="ECO:0000256" key="3">
    <source>
        <dbReference type="ARBA" id="ARBA00012759"/>
    </source>
</evidence>
<comment type="catalytic activity">
    <reaction evidence="1">
        <text>Thiol-dependent hydrolysis of ester, thioester, amide, peptide and isopeptide bonds formed by the C-terminal Gly of ubiquitin (a 76-residue protein attached to proteins as an intracellular targeting signal).</text>
        <dbReference type="EC" id="3.4.19.12"/>
    </reaction>
</comment>
<evidence type="ECO:0000259" key="9">
    <source>
        <dbReference type="PROSITE" id="PS50235"/>
    </source>
</evidence>
<dbReference type="InterPro" id="IPR018200">
    <property type="entry name" value="USP_CS"/>
</dbReference>
<accession>A0A7S0VKL2</accession>
<proteinExistence type="inferred from homology"/>
<reference evidence="10" key="1">
    <citation type="submission" date="2021-01" db="EMBL/GenBank/DDBJ databases">
        <authorList>
            <person name="Corre E."/>
            <person name="Pelletier E."/>
            <person name="Niang G."/>
            <person name="Scheremetjew M."/>
            <person name="Finn R."/>
            <person name="Kale V."/>
            <person name="Holt S."/>
            <person name="Cochrane G."/>
            <person name="Meng A."/>
            <person name="Brown T."/>
            <person name="Cohen L."/>
        </authorList>
    </citation>
    <scope>NUCLEOTIDE SEQUENCE</scope>
    <source>
        <strain evidence="10">SAG 63-3</strain>
    </source>
</reference>
<dbReference type="AlphaFoldDB" id="A0A7S0VKL2"/>
<feature type="compositionally biased region" description="Gly residues" evidence="8">
    <location>
        <begin position="186"/>
        <end position="199"/>
    </location>
</feature>
<feature type="domain" description="USP" evidence="9">
    <location>
        <begin position="1"/>
        <end position="248"/>
    </location>
</feature>
<dbReference type="GO" id="GO:0016579">
    <property type="term" value="P:protein deubiquitination"/>
    <property type="evidence" value="ECO:0007669"/>
    <property type="project" value="InterPro"/>
</dbReference>
<keyword evidence="7" id="KW-0788">Thiol protease</keyword>
<feature type="compositionally biased region" description="Basic and acidic residues" evidence="8">
    <location>
        <begin position="70"/>
        <end position="79"/>
    </location>
</feature>
<dbReference type="Gene3D" id="3.90.70.10">
    <property type="entry name" value="Cysteine proteinases"/>
    <property type="match status" value="1"/>
</dbReference>
<evidence type="ECO:0000256" key="5">
    <source>
        <dbReference type="ARBA" id="ARBA00022786"/>
    </source>
</evidence>
<feature type="region of interest" description="Disordered" evidence="8">
    <location>
        <begin position="49"/>
        <end position="122"/>
    </location>
</feature>
<evidence type="ECO:0000256" key="6">
    <source>
        <dbReference type="ARBA" id="ARBA00022801"/>
    </source>
</evidence>
<dbReference type="Pfam" id="PF00443">
    <property type="entry name" value="UCH"/>
    <property type="match status" value="1"/>
</dbReference>
<dbReference type="PROSITE" id="PS50235">
    <property type="entry name" value="USP_3"/>
    <property type="match status" value="1"/>
</dbReference>
<evidence type="ECO:0000256" key="1">
    <source>
        <dbReference type="ARBA" id="ARBA00000707"/>
    </source>
</evidence>
<keyword evidence="5" id="KW-0833">Ubl conjugation pathway</keyword>
<evidence type="ECO:0000256" key="2">
    <source>
        <dbReference type="ARBA" id="ARBA00009085"/>
    </source>
</evidence>
<keyword evidence="6" id="KW-0378">Hydrolase</keyword>
<feature type="compositionally biased region" description="Basic and acidic residues" evidence="8">
    <location>
        <begin position="88"/>
        <end position="98"/>
    </location>
</feature>
<evidence type="ECO:0000256" key="4">
    <source>
        <dbReference type="ARBA" id="ARBA00022670"/>
    </source>
</evidence>
<dbReference type="PANTHER" id="PTHR43982:SF1">
    <property type="entry name" value="UBIQUITIN CARBOXYL-TERMINAL HYDROLASE 14"/>
    <property type="match status" value="1"/>
</dbReference>
<dbReference type="EC" id="3.4.19.12" evidence="3"/>
<organism evidence="10">
    <name type="scientific">Polytomella parva</name>
    <dbReference type="NCBI Taxonomy" id="51329"/>
    <lineage>
        <taxon>Eukaryota</taxon>
        <taxon>Viridiplantae</taxon>
        <taxon>Chlorophyta</taxon>
        <taxon>core chlorophytes</taxon>
        <taxon>Chlorophyceae</taxon>
        <taxon>CS clade</taxon>
        <taxon>Chlamydomonadales</taxon>
        <taxon>Chlamydomonadaceae</taxon>
        <taxon>Polytomella</taxon>
    </lineage>
</organism>
<dbReference type="InterPro" id="IPR028889">
    <property type="entry name" value="USP"/>
</dbReference>
<dbReference type="GO" id="GO:0061136">
    <property type="term" value="P:regulation of proteasomal protein catabolic process"/>
    <property type="evidence" value="ECO:0007669"/>
    <property type="project" value="TreeGrafter"/>
</dbReference>
<feature type="region of interest" description="Disordered" evidence="8">
    <location>
        <begin position="155"/>
        <end position="203"/>
    </location>
</feature>
<dbReference type="InterPro" id="IPR038765">
    <property type="entry name" value="Papain-like_cys_pep_sf"/>
</dbReference>
<dbReference type="GO" id="GO:0070628">
    <property type="term" value="F:proteasome binding"/>
    <property type="evidence" value="ECO:0007669"/>
    <property type="project" value="TreeGrafter"/>
</dbReference>
<dbReference type="PANTHER" id="PTHR43982">
    <property type="entry name" value="UBIQUITIN CARBOXYL-TERMINAL HYDROLASE"/>
    <property type="match status" value="1"/>
</dbReference>